<dbReference type="SUPFAM" id="SSF50022">
    <property type="entry name" value="ISP domain"/>
    <property type="match status" value="1"/>
</dbReference>
<dbReference type="PRINTS" id="PR00162">
    <property type="entry name" value="RIESKE"/>
</dbReference>
<evidence type="ECO:0000313" key="9">
    <source>
        <dbReference type="Proteomes" id="UP000289792"/>
    </source>
</evidence>
<reference evidence="8 9" key="1">
    <citation type="submission" date="2019-01" db="EMBL/GenBank/DDBJ databases">
        <title>Genome sequence of the Antarctic species Gelidibacter gilvus ACAM 158(T).</title>
        <authorList>
            <person name="Bowman J.P."/>
        </authorList>
    </citation>
    <scope>NUCLEOTIDE SEQUENCE [LARGE SCALE GENOMIC DNA]</scope>
    <source>
        <strain evidence="8 9">IC158</strain>
    </source>
</reference>
<accession>A0A4Q0XGI8</accession>
<dbReference type="Proteomes" id="UP000289792">
    <property type="component" value="Unassembled WGS sequence"/>
</dbReference>
<dbReference type="AlphaFoldDB" id="A0A4Q0XGI8"/>
<dbReference type="EMBL" id="SDDZ01000004">
    <property type="protein sequence ID" value="RXJ50216.1"/>
    <property type="molecule type" value="Genomic_DNA"/>
</dbReference>
<keyword evidence="4" id="KW-0411">Iron-sulfur</keyword>
<dbReference type="RefSeq" id="WP_129017186.1">
    <property type="nucleotide sequence ID" value="NZ_SDDZ01000004.1"/>
</dbReference>
<name>A0A4Q0XGI8_9FLAO</name>
<comment type="caution">
    <text evidence="8">The sequence shown here is derived from an EMBL/GenBank/DDBJ whole genome shotgun (WGS) entry which is preliminary data.</text>
</comment>
<dbReference type="CDD" id="cd03467">
    <property type="entry name" value="Rieske"/>
    <property type="match status" value="1"/>
</dbReference>
<evidence type="ECO:0000256" key="2">
    <source>
        <dbReference type="ARBA" id="ARBA00022723"/>
    </source>
</evidence>
<keyword evidence="9" id="KW-1185">Reference proteome</keyword>
<dbReference type="InterPro" id="IPR005805">
    <property type="entry name" value="Rieske_Fe-S_prot_C"/>
</dbReference>
<evidence type="ECO:0000256" key="5">
    <source>
        <dbReference type="ARBA" id="ARBA00023157"/>
    </source>
</evidence>
<evidence type="ECO:0000256" key="4">
    <source>
        <dbReference type="ARBA" id="ARBA00023014"/>
    </source>
</evidence>
<organism evidence="8 9">
    <name type="scientific">Gelidibacter gilvus</name>
    <dbReference type="NCBI Taxonomy" id="59602"/>
    <lineage>
        <taxon>Bacteria</taxon>
        <taxon>Pseudomonadati</taxon>
        <taxon>Bacteroidota</taxon>
        <taxon>Flavobacteriia</taxon>
        <taxon>Flavobacteriales</taxon>
        <taxon>Flavobacteriaceae</taxon>
        <taxon>Gelidibacter</taxon>
    </lineage>
</organism>
<feature type="domain" description="Rieske" evidence="7">
    <location>
        <begin position="43"/>
        <end position="143"/>
    </location>
</feature>
<comment type="cofactor">
    <cofactor evidence="6">
        <name>[2Fe-2S] cluster</name>
        <dbReference type="ChEBI" id="CHEBI:190135"/>
    </cofactor>
</comment>
<dbReference type="GO" id="GO:0016020">
    <property type="term" value="C:membrane"/>
    <property type="evidence" value="ECO:0007669"/>
    <property type="project" value="InterPro"/>
</dbReference>
<dbReference type="PROSITE" id="PS51296">
    <property type="entry name" value="RIESKE"/>
    <property type="match status" value="1"/>
</dbReference>
<keyword evidence="2" id="KW-0479">Metal-binding</keyword>
<evidence type="ECO:0000256" key="1">
    <source>
        <dbReference type="ARBA" id="ARBA00022714"/>
    </source>
</evidence>
<sequence length="146" mass="16115">MDRKKFLKTCGVVLVGLPFASTLLTSCESIYYATSSIKNKSLIVPLSEFEISKKNTTIYRTFVLVKTPTEDFPICLYKTGANDYTAALMKCTHRGCELNVGGGIYSCPCHGSEFDTKGGVLEGPADQDLKTYKTTIQNENIYIELS</sequence>
<evidence type="ECO:0000256" key="6">
    <source>
        <dbReference type="ARBA" id="ARBA00034078"/>
    </source>
</evidence>
<dbReference type="Gene3D" id="2.102.10.10">
    <property type="entry name" value="Rieske [2Fe-2S] iron-sulphur domain"/>
    <property type="match status" value="1"/>
</dbReference>
<dbReference type="PANTHER" id="PTHR10134">
    <property type="entry name" value="CYTOCHROME B-C1 COMPLEX SUBUNIT RIESKE, MITOCHONDRIAL"/>
    <property type="match status" value="1"/>
</dbReference>
<dbReference type="PROSITE" id="PS51257">
    <property type="entry name" value="PROKAR_LIPOPROTEIN"/>
    <property type="match status" value="1"/>
</dbReference>
<dbReference type="GO" id="GO:0046872">
    <property type="term" value="F:metal ion binding"/>
    <property type="evidence" value="ECO:0007669"/>
    <property type="project" value="UniProtKB-KW"/>
</dbReference>
<evidence type="ECO:0000256" key="3">
    <source>
        <dbReference type="ARBA" id="ARBA00023004"/>
    </source>
</evidence>
<protein>
    <submittedName>
        <fullName evidence="8">Rieske (2Fe-2S) protein</fullName>
    </submittedName>
</protein>
<dbReference type="OrthoDB" id="165343at2"/>
<evidence type="ECO:0000259" key="7">
    <source>
        <dbReference type="PROSITE" id="PS51296"/>
    </source>
</evidence>
<keyword evidence="3" id="KW-0408">Iron</keyword>
<dbReference type="Pfam" id="PF00355">
    <property type="entry name" value="Rieske"/>
    <property type="match status" value="1"/>
</dbReference>
<proteinExistence type="predicted"/>
<dbReference type="GO" id="GO:0051537">
    <property type="term" value="F:2 iron, 2 sulfur cluster binding"/>
    <property type="evidence" value="ECO:0007669"/>
    <property type="project" value="UniProtKB-KW"/>
</dbReference>
<keyword evidence="5" id="KW-1015">Disulfide bond</keyword>
<dbReference type="InterPro" id="IPR036922">
    <property type="entry name" value="Rieske_2Fe-2S_sf"/>
</dbReference>
<dbReference type="InterPro" id="IPR017941">
    <property type="entry name" value="Rieske_2Fe-2S"/>
</dbReference>
<keyword evidence="1" id="KW-0001">2Fe-2S</keyword>
<gene>
    <name evidence="8" type="ORF">ESZ48_09550</name>
</gene>
<evidence type="ECO:0000313" key="8">
    <source>
        <dbReference type="EMBL" id="RXJ50216.1"/>
    </source>
</evidence>
<dbReference type="InterPro" id="IPR014349">
    <property type="entry name" value="Rieske_Fe-S_prot"/>
</dbReference>